<proteinExistence type="predicted"/>
<feature type="transmembrane region" description="Helical" evidence="5">
    <location>
        <begin position="280"/>
        <end position="297"/>
    </location>
</feature>
<reference evidence="7" key="2">
    <citation type="submission" date="2021-04" db="EMBL/GenBank/DDBJ databases">
        <authorList>
            <person name="Gilroy R."/>
        </authorList>
    </citation>
    <scope>NUCLEOTIDE SEQUENCE</scope>
    <source>
        <strain evidence="7">CHK33-5263</strain>
    </source>
</reference>
<evidence type="ECO:0000256" key="4">
    <source>
        <dbReference type="ARBA" id="ARBA00023136"/>
    </source>
</evidence>
<evidence type="ECO:0000256" key="3">
    <source>
        <dbReference type="ARBA" id="ARBA00022989"/>
    </source>
</evidence>
<feature type="transmembrane region" description="Helical" evidence="5">
    <location>
        <begin position="257"/>
        <end position="274"/>
    </location>
</feature>
<evidence type="ECO:0000313" key="7">
    <source>
        <dbReference type="EMBL" id="HIZ25003.1"/>
    </source>
</evidence>
<feature type="transmembrane region" description="Helical" evidence="5">
    <location>
        <begin position="399"/>
        <end position="417"/>
    </location>
</feature>
<comment type="subcellular location">
    <subcellularLocation>
        <location evidence="1">Membrane</location>
        <topology evidence="1">Multi-pass membrane protein</topology>
    </subcellularLocation>
</comment>
<organism evidence="7 8">
    <name type="scientific">Candidatus Gallimonas intestinigallinarum</name>
    <dbReference type="NCBI Taxonomy" id="2838604"/>
    <lineage>
        <taxon>Bacteria</taxon>
        <taxon>Bacillati</taxon>
        <taxon>Bacillota</taxon>
        <taxon>Clostridia</taxon>
        <taxon>Candidatus Gallimonas</taxon>
    </lineage>
</organism>
<dbReference type="PANTHER" id="PTHR37422">
    <property type="entry name" value="TEICHURONIC ACID BIOSYNTHESIS PROTEIN TUAE"/>
    <property type="match status" value="1"/>
</dbReference>
<dbReference type="AlphaFoldDB" id="A0A9D2IVI2"/>
<feature type="transmembrane region" description="Helical" evidence="5">
    <location>
        <begin position="20"/>
        <end position="43"/>
    </location>
</feature>
<dbReference type="PANTHER" id="PTHR37422:SF13">
    <property type="entry name" value="LIPOPOLYSACCHARIDE BIOSYNTHESIS PROTEIN PA4999-RELATED"/>
    <property type="match status" value="1"/>
</dbReference>
<evidence type="ECO:0000256" key="2">
    <source>
        <dbReference type="ARBA" id="ARBA00022692"/>
    </source>
</evidence>
<keyword evidence="3 5" id="KW-1133">Transmembrane helix</keyword>
<feature type="transmembrane region" description="Helical" evidence="5">
    <location>
        <begin position="230"/>
        <end position="250"/>
    </location>
</feature>
<name>A0A9D2IVI2_9FIRM</name>
<dbReference type="Proteomes" id="UP000824044">
    <property type="component" value="Unassembled WGS sequence"/>
</dbReference>
<comment type="caution">
    <text evidence="7">The sequence shown here is derived from an EMBL/GenBank/DDBJ whole genome shotgun (WGS) entry which is preliminary data.</text>
</comment>
<evidence type="ECO:0000256" key="5">
    <source>
        <dbReference type="SAM" id="Phobius"/>
    </source>
</evidence>
<protein>
    <submittedName>
        <fullName evidence="7">O-antigen ligase family protein</fullName>
    </submittedName>
</protein>
<gene>
    <name evidence="7" type="ORF">H9812_05995</name>
</gene>
<dbReference type="GO" id="GO:0016020">
    <property type="term" value="C:membrane"/>
    <property type="evidence" value="ECO:0007669"/>
    <property type="project" value="UniProtKB-SubCell"/>
</dbReference>
<keyword evidence="7" id="KW-0436">Ligase</keyword>
<feature type="transmembrane region" description="Helical" evidence="5">
    <location>
        <begin position="103"/>
        <end position="123"/>
    </location>
</feature>
<keyword evidence="4 5" id="KW-0472">Membrane</keyword>
<feature type="transmembrane region" description="Helical" evidence="5">
    <location>
        <begin position="160"/>
        <end position="180"/>
    </location>
</feature>
<feature type="transmembrane region" description="Helical" evidence="5">
    <location>
        <begin position="438"/>
        <end position="455"/>
    </location>
</feature>
<evidence type="ECO:0000313" key="8">
    <source>
        <dbReference type="Proteomes" id="UP000824044"/>
    </source>
</evidence>
<sequence>MLVNVIPQLQKWRYLPSVRAFFSSGWYIACIVLLMACSELFSLELYVIPAYLVLGTVCVLLCEDLLGIVPMAACGYMLFAAENNPGKFPITGLFAQKYAQDALFLYIGFAVVILLARFLTKICERKKRGVPKLTAGYVLLSISYLLGGAFTTYYDARTVFFGFVEIASLSFFYFFFYFSVDWEKVPEHYAPLLVTILGVGLFAQVLGMYTNPGAPTLDGGGSRDSLYTGWGIWNCIGAMMAFCVPAPVYFAVKRKNGWLYTLLSTVYLLGVILTQSRGSMLAGAGVYVCGVLVTLIKSRGKERLWNFLVYAVLLLGGIVILVRYRDAVSGLLSTLIEIGVTDSGRFSLYEQAWGVFQEHPFFGVGWYDVPGIQYAQGGMYHNGHPILENYFIPGFVHDTFFQLLAMGGVLAFFAYLIHRTDTVLLFFRKPTTAKTVSGICILAILLASIVDNHVFNLGPGLLYSILLVFAEKADERVPDSKFLRVARP</sequence>
<feature type="transmembrane region" description="Helical" evidence="5">
    <location>
        <begin position="192"/>
        <end position="210"/>
    </location>
</feature>
<feature type="domain" description="O-antigen ligase-related" evidence="6">
    <location>
        <begin position="266"/>
        <end position="416"/>
    </location>
</feature>
<dbReference type="GO" id="GO:0016874">
    <property type="term" value="F:ligase activity"/>
    <property type="evidence" value="ECO:0007669"/>
    <property type="project" value="UniProtKB-KW"/>
</dbReference>
<keyword evidence="2 5" id="KW-0812">Transmembrane</keyword>
<dbReference type="InterPro" id="IPR007016">
    <property type="entry name" value="O-antigen_ligase-rel_domated"/>
</dbReference>
<feature type="transmembrane region" description="Helical" evidence="5">
    <location>
        <begin position="50"/>
        <end position="79"/>
    </location>
</feature>
<accession>A0A9D2IVI2</accession>
<feature type="transmembrane region" description="Helical" evidence="5">
    <location>
        <begin position="135"/>
        <end position="154"/>
    </location>
</feature>
<dbReference type="EMBL" id="DXBS01000114">
    <property type="protein sequence ID" value="HIZ25003.1"/>
    <property type="molecule type" value="Genomic_DNA"/>
</dbReference>
<reference evidence="7" key="1">
    <citation type="journal article" date="2021" name="PeerJ">
        <title>Extensive microbial diversity within the chicken gut microbiome revealed by metagenomics and culture.</title>
        <authorList>
            <person name="Gilroy R."/>
            <person name="Ravi A."/>
            <person name="Getino M."/>
            <person name="Pursley I."/>
            <person name="Horton D.L."/>
            <person name="Alikhan N.F."/>
            <person name="Baker D."/>
            <person name="Gharbi K."/>
            <person name="Hall N."/>
            <person name="Watson M."/>
            <person name="Adriaenssens E.M."/>
            <person name="Foster-Nyarko E."/>
            <person name="Jarju S."/>
            <person name="Secka A."/>
            <person name="Antonio M."/>
            <person name="Oren A."/>
            <person name="Chaudhuri R.R."/>
            <person name="La Ragione R."/>
            <person name="Hildebrand F."/>
            <person name="Pallen M.J."/>
        </authorList>
    </citation>
    <scope>NUCLEOTIDE SEQUENCE</scope>
    <source>
        <strain evidence="7">CHK33-5263</strain>
    </source>
</reference>
<evidence type="ECO:0000256" key="1">
    <source>
        <dbReference type="ARBA" id="ARBA00004141"/>
    </source>
</evidence>
<dbReference type="InterPro" id="IPR051533">
    <property type="entry name" value="WaaL-like"/>
</dbReference>
<feature type="transmembrane region" description="Helical" evidence="5">
    <location>
        <begin position="304"/>
        <end position="324"/>
    </location>
</feature>
<dbReference type="Pfam" id="PF04932">
    <property type="entry name" value="Wzy_C"/>
    <property type="match status" value="1"/>
</dbReference>
<evidence type="ECO:0000259" key="6">
    <source>
        <dbReference type="Pfam" id="PF04932"/>
    </source>
</evidence>